<sequence>MDTLTEITINGQQIQTLITVCSPASRRQLPQKLHKRFANICLNVFIFAIAVQRQPAMACTHADAIIRFIRPAGKIMLSNNIPGPLSNTGDLAVPVIATWRLTQRFQFTIRGYGRTGVTYNWEKMISSPQYQVEMKPLIRRSSPWFAIGHGLSLFIVL</sequence>
<dbReference type="Proteomes" id="UP000255543">
    <property type="component" value="Unassembled WGS sequence"/>
</dbReference>
<gene>
    <name evidence="1" type="ORF">NCTC8179_04301</name>
</gene>
<name>A0A377A3N6_ECOLX</name>
<reference evidence="1 2" key="1">
    <citation type="submission" date="2018-06" db="EMBL/GenBank/DDBJ databases">
        <authorList>
            <consortium name="Pathogen Informatics"/>
            <person name="Doyle S."/>
        </authorList>
    </citation>
    <scope>NUCLEOTIDE SEQUENCE [LARGE SCALE GENOMIC DNA]</scope>
    <source>
        <strain evidence="1 2">NCTC8179</strain>
    </source>
</reference>
<protein>
    <submittedName>
        <fullName evidence="1">Uncharacterized protein</fullName>
    </submittedName>
</protein>
<evidence type="ECO:0000313" key="2">
    <source>
        <dbReference type="Proteomes" id="UP000255543"/>
    </source>
</evidence>
<proteinExistence type="predicted"/>
<accession>A0A377A3N6</accession>
<organism evidence="1 2">
    <name type="scientific">Escherichia coli</name>
    <dbReference type="NCBI Taxonomy" id="562"/>
    <lineage>
        <taxon>Bacteria</taxon>
        <taxon>Pseudomonadati</taxon>
        <taxon>Pseudomonadota</taxon>
        <taxon>Gammaproteobacteria</taxon>
        <taxon>Enterobacterales</taxon>
        <taxon>Enterobacteriaceae</taxon>
        <taxon>Escherichia</taxon>
    </lineage>
</organism>
<evidence type="ECO:0000313" key="1">
    <source>
        <dbReference type="EMBL" id="STK93499.1"/>
    </source>
</evidence>
<dbReference type="EMBL" id="UGEB01000001">
    <property type="protein sequence ID" value="STK93499.1"/>
    <property type="molecule type" value="Genomic_DNA"/>
</dbReference>
<dbReference type="AlphaFoldDB" id="A0A377A3N6"/>